<dbReference type="Pfam" id="PF00122">
    <property type="entry name" value="E1-E2_ATPase"/>
    <property type="match status" value="1"/>
</dbReference>
<evidence type="ECO:0000256" key="14">
    <source>
        <dbReference type="RuleBase" id="RU362081"/>
    </source>
</evidence>
<evidence type="ECO:0000256" key="9">
    <source>
        <dbReference type="ARBA" id="ARBA00022967"/>
    </source>
</evidence>
<keyword evidence="14" id="KW-1003">Cell membrane</keyword>
<dbReference type="Proteomes" id="UP001597188">
    <property type="component" value="Unassembled WGS sequence"/>
</dbReference>
<feature type="transmembrane region" description="Helical" evidence="14">
    <location>
        <begin position="272"/>
        <end position="298"/>
    </location>
</feature>
<keyword evidence="12 14" id="KW-0472">Membrane</keyword>
<dbReference type="RefSeq" id="WP_137633891.1">
    <property type="nucleotide sequence ID" value="NZ_BJDL01000003.1"/>
</dbReference>
<dbReference type="SFLD" id="SFLDG00002">
    <property type="entry name" value="C1.7:_P-type_atpase_like"/>
    <property type="match status" value="1"/>
</dbReference>
<feature type="transmembrane region" description="Helical" evidence="14">
    <location>
        <begin position="35"/>
        <end position="57"/>
    </location>
</feature>
<dbReference type="Pfam" id="PF00702">
    <property type="entry name" value="Hydrolase"/>
    <property type="match status" value="1"/>
</dbReference>
<evidence type="ECO:0000259" key="15">
    <source>
        <dbReference type="Pfam" id="PF00122"/>
    </source>
</evidence>
<evidence type="ECO:0000256" key="2">
    <source>
        <dbReference type="ARBA" id="ARBA00006024"/>
    </source>
</evidence>
<evidence type="ECO:0000313" key="16">
    <source>
        <dbReference type="EMBL" id="MFD1421843.1"/>
    </source>
</evidence>
<keyword evidence="7" id="KW-0813">Transport</keyword>
<dbReference type="PROSITE" id="PS01229">
    <property type="entry name" value="COF_2"/>
    <property type="match status" value="1"/>
</dbReference>
<evidence type="ECO:0000256" key="5">
    <source>
        <dbReference type="ARBA" id="ARBA00022723"/>
    </source>
</evidence>
<keyword evidence="4 14" id="KW-0812">Transmembrane</keyword>
<comment type="subcellular location">
    <subcellularLocation>
        <location evidence="14">Cell membrane</location>
    </subcellularLocation>
    <subcellularLocation>
        <location evidence="1">Endomembrane system</location>
        <topology evidence="1">Multi-pass membrane protein</topology>
    </subcellularLocation>
</comment>
<dbReference type="InterPro" id="IPR023214">
    <property type="entry name" value="HAD_sf"/>
</dbReference>
<keyword evidence="17" id="KW-1185">Reference proteome</keyword>
<evidence type="ECO:0000256" key="4">
    <source>
        <dbReference type="ARBA" id="ARBA00022692"/>
    </source>
</evidence>
<dbReference type="EMBL" id="JBHTOJ010000046">
    <property type="protein sequence ID" value="MFD1421843.1"/>
    <property type="molecule type" value="Genomic_DNA"/>
</dbReference>
<dbReference type="InterPro" id="IPR036412">
    <property type="entry name" value="HAD-like_sf"/>
</dbReference>
<dbReference type="NCBIfam" id="TIGR01525">
    <property type="entry name" value="ATPase-IB_hvy"/>
    <property type="match status" value="1"/>
</dbReference>
<feature type="transmembrane region" description="Helical" evidence="14">
    <location>
        <begin position="247"/>
        <end position="266"/>
    </location>
</feature>
<comment type="similarity">
    <text evidence="2 14">Belongs to the cation transport ATPase (P-type) (TC 3.A.3) family. Type IB subfamily.</text>
</comment>
<feature type="transmembrane region" description="Helical" evidence="14">
    <location>
        <begin position="581"/>
        <end position="604"/>
    </location>
</feature>
<proteinExistence type="inferred from homology"/>
<dbReference type="PRINTS" id="PR00119">
    <property type="entry name" value="CATATPASE"/>
</dbReference>
<protein>
    <recommendedName>
        <fullName evidence="3">P-type Cu(+) transporter</fullName>
        <ecNumber evidence="3">7.2.2.8</ecNumber>
    </recommendedName>
</protein>
<dbReference type="NCBIfam" id="TIGR01494">
    <property type="entry name" value="ATPase_P-type"/>
    <property type="match status" value="1"/>
</dbReference>
<keyword evidence="9" id="KW-1278">Translocase</keyword>
<dbReference type="InterPro" id="IPR044492">
    <property type="entry name" value="P_typ_ATPase_HD_dom"/>
</dbReference>
<feature type="domain" description="P-type ATPase A" evidence="15">
    <location>
        <begin position="128"/>
        <end position="228"/>
    </location>
</feature>
<dbReference type="SUPFAM" id="SSF81653">
    <property type="entry name" value="Calcium ATPase, transduction domain A"/>
    <property type="match status" value="1"/>
</dbReference>
<dbReference type="InterPro" id="IPR008250">
    <property type="entry name" value="ATPase_P-typ_transduc_dom_A_sf"/>
</dbReference>
<feature type="transmembrane region" description="Helical" evidence="14">
    <location>
        <begin position="7"/>
        <end position="29"/>
    </location>
</feature>
<evidence type="ECO:0000256" key="12">
    <source>
        <dbReference type="ARBA" id="ARBA00023136"/>
    </source>
</evidence>
<keyword evidence="5 14" id="KW-0479">Metal-binding</keyword>
<dbReference type="Gene3D" id="2.70.150.10">
    <property type="entry name" value="Calcium-transporting ATPase, cytoplasmic transduction domain A"/>
    <property type="match status" value="1"/>
</dbReference>
<sequence>MTITKRFWISLIFSLPMLANMILMPFGWMLPGGDWTQLALTTVIMLVATGPFVQSAWASFKKHHANMDTLVAIGTATAYLYSIYAMATQQPVFFESAAFVTTFVLLGQVFEERMRNNASNAVEKLVNLQAKDAEVLRGDEFVKIPLAEVELNDVVRVKPGQKVPVDGVIVKGSSTLDESMVTGESMPVEKSVDDAVIGSTMNSTGTFLFKANKVGDQTMLSQIVDLVKKAQNSHAPIQKLTDKVSDVFVPVVLILAILTFLTWYVFLDASIARALIFAVSVVVIACPCALGLATPTALMVGTGRGAKMGILIKNGEVLEAVNDVKTVVFDKTGTITVGKPQVTDIVGDQQQVLQIAASLEESSEHPLATAILARAKAAAITALPVDDFKAIEGKGVSATIDGQTGFVGNTKLLTTAKLSDDLEQQAVKLQNEAKTVVVVGVADEIIGLIAIQDMPKSTSKAAIAALKSRGLKTVMLTGDNQRVAQAVADQVGIDDVIADVLPGDKAEQVQALQATGKVAFVGDGINDAPALTTADVGIAMGSGTDIAIDAGGIVLVKNDLRDVDRALALSKKTFNRIKLNLFWAFIYNILGIPVAAGIFFAIGLTLSPELAGLAMAFSSLSVVTSSVLLNKAKITSKVQAA</sequence>
<keyword evidence="7" id="KW-0187">Copper transport</keyword>
<dbReference type="InterPro" id="IPR059000">
    <property type="entry name" value="ATPase_P-type_domA"/>
</dbReference>
<dbReference type="InterPro" id="IPR001757">
    <property type="entry name" value="P_typ_ATPase"/>
</dbReference>
<name>A0ABW4C2T1_9LACO</name>
<organism evidence="16 17">
    <name type="scientific">Lactiplantibacillus songbeiensis</name>
    <dbReference type="NCBI Taxonomy" id="2559920"/>
    <lineage>
        <taxon>Bacteria</taxon>
        <taxon>Bacillati</taxon>
        <taxon>Bacillota</taxon>
        <taxon>Bacilli</taxon>
        <taxon>Lactobacillales</taxon>
        <taxon>Lactobacillaceae</taxon>
        <taxon>Lactiplantibacillus</taxon>
    </lineage>
</organism>
<dbReference type="PANTHER" id="PTHR43520:SF8">
    <property type="entry name" value="P-TYPE CU(+) TRANSPORTER"/>
    <property type="match status" value="1"/>
</dbReference>
<dbReference type="InterPro" id="IPR027256">
    <property type="entry name" value="P-typ_ATPase_IB"/>
</dbReference>
<evidence type="ECO:0000256" key="8">
    <source>
        <dbReference type="ARBA" id="ARBA00022840"/>
    </source>
</evidence>
<dbReference type="EC" id="7.2.2.8" evidence="3"/>
<dbReference type="SFLD" id="SFLDF00027">
    <property type="entry name" value="p-type_atpase"/>
    <property type="match status" value="1"/>
</dbReference>
<evidence type="ECO:0000256" key="6">
    <source>
        <dbReference type="ARBA" id="ARBA00022741"/>
    </source>
</evidence>
<dbReference type="CDD" id="cd02094">
    <property type="entry name" value="P-type_ATPase_Cu-like"/>
    <property type="match status" value="1"/>
</dbReference>
<dbReference type="SUPFAM" id="SSF56784">
    <property type="entry name" value="HAD-like"/>
    <property type="match status" value="1"/>
</dbReference>
<dbReference type="PROSITE" id="PS00154">
    <property type="entry name" value="ATPASE_E1_E2"/>
    <property type="match status" value="1"/>
</dbReference>
<feature type="transmembrane region" description="Helical" evidence="14">
    <location>
        <begin position="93"/>
        <end position="110"/>
    </location>
</feature>
<dbReference type="PRINTS" id="PR00943">
    <property type="entry name" value="CUATPASE"/>
</dbReference>
<evidence type="ECO:0000256" key="10">
    <source>
        <dbReference type="ARBA" id="ARBA00022989"/>
    </source>
</evidence>
<dbReference type="NCBIfam" id="TIGR01511">
    <property type="entry name" value="ATPase-IB1_Cu"/>
    <property type="match status" value="1"/>
</dbReference>
<dbReference type="PANTHER" id="PTHR43520">
    <property type="entry name" value="ATP7, ISOFORM B"/>
    <property type="match status" value="1"/>
</dbReference>
<dbReference type="SFLD" id="SFLDS00003">
    <property type="entry name" value="Haloacid_Dehalogenase"/>
    <property type="match status" value="1"/>
</dbReference>
<dbReference type="Gene3D" id="3.40.1110.10">
    <property type="entry name" value="Calcium-transporting ATPase, cytoplasmic domain N"/>
    <property type="match status" value="1"/>
</dbReference>
<evidence type="ECO:0000313" key="17">
    <source>
        <dbReference type="Proteomes" id="UP001597188"/>
    </source>
</evidence>
<feature type="transmembrane region" description="Helical" evidence="14">
    <location>
        <begin position="69"/>
        <end position="87"/>
    </location>
</feature>
<dbReference type="Gene3D" id="3.40.50.1000">
    <property type="entry name" value="HAD superfamily/HAD-like"/>
    <property type="match status" value="1"/>
</dbReference>
<keyword evidence="7" id="KW-0406">Ion transport</keyword>
<keyword evidence="11" id="KW-0186">Copper</keyword>
<keyword evidence="6 14" id="KW-0547">Nucleotide-binding</keyword>
<keyword evidence="10 14" id="KW-1133">Transmembrane helix</keyword>
<dbReference type="InterPro" id="IPR023299">
    <property type="entry name" value="ATPase_P-typ_cyto_dom_N"/>
</dbReference>
<dbReference type="InterPro" id="IPR018303">
    <property type="entry name" value="ATPase_P-typ_P_site"/>
</dbReference>
<evidence type="ECO:0000256" key="7">
    <source>
        <dbReference type="ARBA" id="ARBA00022796"/>
    </source>
</evidence>
<feature type="transmembrane region" description="Helical" evidence="14">
    <location>
        <begin position="610"/>
        <end position="629"/>
    </location>
</feature>
<evidence type="ECO:0000256" key="13">
    <source>
        <dbReference type="ARBA" id="ARBA00049289"/>
    </source>
</evidence>
<gene>
    <name evidence="16" type="ORF">ACFQ5L_12925</name>
</gene>
<comment type="catalytic activity">
    <reaction evidence="13">
        <text>Cu(+)(in) + ATP + H2O = Cu(+)(out) + ADP + phosphate + H(+)</text>
        <dbReference type="Rhea" id="RHEA:25792"/>
        <dbReference type="ChEBI" id="CHEBI:15377"/>
        <dbReference type="ChEBI" id="CHEBI:15378"/>
        <dbReference type="ChEBI" id="CHEBI:30616"/>
        <dbReference type="ChEBI" id="CHEBI:43474"/>
        <dbReference type="ChEBI" id="CHEBI:49552"/>
        <dbReference type="ChEBI" id="CHEBI:456216"/>
        <dbReference type="EC" id="7.2.2.8"/>
    </reaction>
</comment>
<reference evidence="17" key="1">
    <citation type="journal article" date="2019" name="Int. J. Syst. Evol. Microbiol.">
        <title>The Global Catalogue of Microorganisms (GCM) 10K type strain sequencing project: providing services to taxonomists for standard genome sequencing and annotation.</title>
        <authorList>
            <consortium name="The Broad Institute Genomics Platform"/>
            <consortium name="The Broad Institute Genome Sequencing Center for Infectious Disease"/>
            <person name="Wu L."/>
            <person name="Ma J."/>
        </authorList>
    </citation>
    <scope>NUCLEOTIDE SEQUENCE [LARGE SCALE GENOMIC DNA]</scope>
    <source>
        <strain evidence="17">CCM 8931</strain>
    </source>
</reference>
<evidence type="ECO:0000256" key="11">
    <source>
        <dbReference type="ARBA" id="ARBA00023008"/>
    </source>
</evidence>
<dbReference type="SUPFAM" id="SSF81665">
    <property type="entry name" value="Calcium ATPase, transmembrane domain M"/>
    <property type="match status" value="1"/>
</dbReference>
<evidence type="ECO:0000256" key="3">
    <source>
        <dbReference type="ARBA" id="ARBA00012517"/>
    </source>
</evidence>
<comment type="caution">
    <text evidence="16">The sequence shown here is derived from an EMBL/GenBank/DDBJ whole genome shotgun (WGS) entry which is preliminary data.</text>
</comment>
<dbReference type="InterPro" id="IPR023298">
    <property type="entry name" value="ATPase_P-typ_TM_dom_sf"/>
</dbReference>
<accession>A0ABW4C2T1</accession>
<evidence type="ECO:0000256" key="1">
    <source>
        <dbReference type="ARBA" id="ARBA00004127"/>
    </source>
</evidence>
<keyword evidence="8 14" id="KW-0067">ATP-binding</keyword>